<organism evidence="3 4">
    <name type="scientific">Nesterenkonia alkaliphila</name>
    <dbReference type="NCBI Taxonomy" id="1463631"/>
    <lineage>
        <taxon>Bacteria</taxon>
        <taxon>Bacillati</taxon>
        <taxon>Actinomycetota</taxon>
        <taxon>Actinomycetes</taxon>
        <taxon>Micrococcales</taxon>
        <taxon>Micrococcaceae</taxon>
        <taxon>Nesterenkonia</taxon>
    </lineage>
</organism>
<evidence type="ECO:0000313" key="4">
    <source>
        <dbReference type="Proteomes" id="UP000460157"/>
    </source>
</evidence>
<dbReference type="AlphaFoldDB" id="A0A7K1UKG0"/>
<reference evidence="3 4" key="1">
    <citation type="submission" date="2019-12" db="EMBL/GenBank/DDBJ databases">
        <title>Nesterenkonia muleiensis sp. nov., a novel actinobacterium isolated from sap of Populus euphratica.</title>
        <authorList>
            <person name="Wang R."/>
        </authorList>
    </citation>
    <scope>NUCLEOTIDE SEQUENCE [LARGE SCALE GENOMIC DNA]</scope>
    <source>
        <strain evidence="3 4">F10</strain>
    </source>
</reference>
<dbReference type="Proteomes" id="UP000460157">
    <property type="component" value="Unassembled WGS sequence"/>
</dbReference>
<sequence length="343" mass="36665">MSAAQPVLWLEPELGAVSGGLRYNQQLRQALAGAGVPVETLRLPVPSFAEGAGAEQLAQARQQLRPQLVVIDGLIGSAHPELFAEDSALPGRTVLLVHLSAAAALAAEGRGDPEAVSREKWAVLEADHVLTVSRWSAAELRRRYRRQDIRVAVPGVKVPQPAPVPDSRSQVPQLVSVGALNPLKNHALLSRALQPLLDLDWQLVLAGPGADEPFGQQLLLELDQRLPGRLAYRGVLESEQLGELWAGAQLLLLPSLVETYGMVVTEACAHGVPAFVSAGTGAEEAAGQAGVPLDPQSPGIWSDRLRRFLVSGEDRAQLREAALRRRRSLPTWDEAAQVLAGLG</sequence>
<dbReference type="PANTHER" id="PTHR46401">
    <property type="entry name" value="GLYCOSYLTRANSFERASE WBBK-RELATED"/>
    <property type="match status" value="1"/>
</dbReference>
<dbReference type="RefSeq" id="WP_157324146.1">
    <property type="nucleotide sequence ID" value="NZ_BMFX01000004.1"/>
</dbReference>
<dbReference type="InterPro" id="IPR001296">
    <property type="entry name" value="Glyco_trans_1"/>
</dbReference>
<dbReference type="CDD" id="cd03801">
    <property type="entry name" value="GT4_PimA-like"/>
    <property type="match status" value="1"/>
</dbReference>
<dbReference type="SUPFAM" id="SSF53756">
    <property type="entry name" value="UDP-Glycosyltransferase/glycogen phosphorylase"/>
    <property type="match status" value="1"/>
</dbReference>
<keyword evidence="4" id="KW-1185">Reference proteome</keyword>
<protein>
    <submittedName>
        <fullName evidence="3">Glycosyltransferase</fullName>
    </submittedName>
</protein>
<dbReference type="GO" id="GO:0016757">
    <property type="term" value="F:glycosyltransferase activity"/>
    <property type="evidence" value="ECO:0007669"/>
    <property type="project" value="InterPro"/>
</dbReference>
<comment type="caution">
    <text evidence="3">The sequence shown here is derived from an EMBL/GenBank/DDBJ whole genome shotgun (WGS) entry which is preliminary data.</text>
</comment>
<accession>A0A7K1UKG0</accession>
<dbReference type="GO" id="GO:0009103">
    <property type="term" value="P:lipopolysaccharide biosynthetic process"/>
    <property type="evidence" value="ECO:0007669"/>
    <property type="project" value="TreeGrafter"/>
</dbReference>
<evidence type="ECO:0000259" key="2">
    <source>
        <dbReference type="Pfam" id="PF00534"/>
    </source>
</evidence>
<dbReference type="OrthoDB" id="9765330at2"/>
<keyword evidence="1 3" id="KW-0808">Transferase</keyword>
<dbReference type="PANTHER" id="PTHR46401:SF2">
    <property type="entry name" value="GLYCOSYLTRANSFERASE WBBK-RELATED"/>
    <property type="match status" value="1"/>
</dbReference>
<feature type="domain" description="Glycosyl transferase family 1" evidence="2">
    <location>
        <begin position="169"/>
        <end position="323"/>
    </location>
</feature>
<dbReference type="Gene3D" id="3.40.50.2000">
    <property type="entry name" value="Glycogen Phosphorylase B"/>
    <property type="match status" value="2"/>
</dbReference>
<gene>
    <name evidence="3" type="ORF">GNZ21_10660</name>
</gene>
<evidence type="ECO:0000256" key="1">
    <source>
        <dbReference type="ARBA" id="ARBA00022679"/>
    </source>
</evidence>
<proteinExistence type="predicted"/>
<dbReference type="Pfam" id="PF00534">
    <property type="entry name" value="Glycos_transf_1"/>
    <property type="match status" value="1"/>
</dbReference>
<name>A0A7K1UKG0_9MICC</name>
<dbReference type="EMBL" id="WRPM01000072">
    <property type="protein sequence ID" value="MVT26812.1"/>
    <property type="molecule type" value="Genomic_DNA"/>
</dbReference>
<evidence type="ECO:0000313" key="3">
    <source>
        <dbReference type="EMBL" id="MVT26812.1"/>
    </source>
</evidence>